<keyword evidence="6" id="KW-1185">Reference proteome</keyword>
<dbReference type="AlphaFoldDB" id="A0AAE5VP42"/>
<organism evidence="4 5">
    <name type="scientific">Agrobacterium rosae</name>
    <dbReference type="NCBI Taxonomy" id="1972867"/>
    <lineage>
        <taxon>Bacteria</taxon>
        <taxon>Pseudomonadati</taxon>
        <taxon>Pseudomonadota</taxon>
        <taxon>Alphaproteobacteria</taxon>
        <taxon>Hyphomicrobiales</taxon>
        <taxon>Rhizobiaceae</taxon>
        <taxon>Rhizobium/Agrobacterium group</taxon>
        <taxon>Agrobacterium</taxon>
    </lineage>
</organism>
<feature type="active site" description="Proton donor/acceptor" evidence="1">
    <location>
        <position position="85"/>
    </location>
</feature>
<dbReference type="InterPro" id="IPR050275">
    <property type="entry name" value="PGM_Phosphatase"/>
</dbReference>
<dbReference type="InterPro" id="IPR013078">
    <property type="entry name" value="His_Pase_superF_clade-1"/>
</dbReference>
<evidence type="ECO:0000313" key="3">
    <source>
        <dbReference type="EMBL" id="MDX8330434.1"/>
    </source>
</evidence>
<dbReference type="EMBL" id="JAVRAD010000006">
    <property type="protein sequence ID" value="MDX8330434.1"/>
    <property type="molecule type" value="Genomic_DNA"/>
</dbReference>
<feature type="binding site" evidence="2">
    <location>
        <position position="61"/>
    </location>
    <ligand>
        <name>substrate</name>
    </ligand>
</feature>
<dbReference type="CDD" id="cd07067">
    <property type="entry name" value="HP_PGM_like"/>
    <property type="match status" value="1"/>
</dbReference>
<dbReference type="PANTHER" id="PTHR48100">
    <property type="entry name" value="BROAD-SPECIFICITY PHOSPHATASE YOR283W-RELATED"/>
    <property type="match status" value="1"/>
</dbReference>
<comment type="caution">
    <text evidence="4">The sequence shown here is derived from an EMBL/GenBank/DDBJ whole genome shotgun (WGS) entry which is preliminary data.</text>
</comment>
<dbReference type="Proteomes" id="UP000237447">
    <property type="component" value="Unassembled WGS sequence"/>
</dbReference>
<reference evidence="3 6" key="2">
    <citation type="journal article" date="2023" name="Phytobiomes J">
        <title>Deciphering the key players within the bacterial microbiota associated with aerial crown gall tumors on rhododendron: Insights into the gallobiome.</title>
        <authorList>
            <person name="Kuzmanovic N."/>
            <person name="Nesme J."/>
            <person name="Wolf J."/>
            <person name="Neumann-Schaal M."/>
            <person name="Petersen J."/>
            <person name="Fernandez-Gnecco G."/>
            <person name="Sproeer C."/>
            <person name="Bunk B."/>
            <person name="Overmann J."/>
            <person name="Sorensen S.J."/>
            <person name="Idczak E."/>
            <person name="Smalla K."/>
        </authorList>
    </citation>
    <scope>NUCLEOTIDE SEQUENCE [LARGE SCALE GENOMIC DNA]</scope>
    <source>
        <strain evidence="3">Rho-14.1</strain>
        <strain evidence="6">rho-14.1</strain>
    </source>
</reference>
<dbReference type="RefSeq" id="WP_103658325.1">
    <property type="nucleotide sequence ID" value="NZ_CP192764.1"/>
</dbReference>
<evidence type="ECO:0000256" key="1">
    <source>
        <dbReference type="PIRSR" id="PIRSR613078-1"/>
    </source>
</evidence>
<dbReference type="SMART" id="SM00855">
    <property type="entry name" value="PGAM"/>
    <property type="match status" value="1"/>
</dbReference>
<sequence>MKDLFVVTHAQSVHHIEKKVGGWFDTGLTEKGQQDALFVAAALLSAIGDKEVEIYSSDLKRASQTADIIANLFERPVTTTKSLREISYGVAEGRPQEWLDARYEPAPDDDRLDHHGNIEGAESRRDVANRVYPFLDAISQRGCRTQIIVTHGFTLSLVVAAWMRIPIAACSFIYFAAPSCSVTHLRQDDFFRNRAMIRLADVSHLAQ</sequence>
<feature type="active site" description="Tele-phosphohistidine intermediate" evidence="1">
    <location>
        <position position="9"/>
    </location>
</feature>
<keyword evidence="3" id="KW-0378">Hydrolase</keyword>
<gene>
    <name evidence="4" type="ORF">CPJ18_11095</name>
    <name evidence="3" type="ORF">RMS29_14440</name>
</gene>
<evidence type="ECO:0000313" key="5">
    <source>
        <dbReference type="Proteomes" id="UP000237447"/>
    </source>
</evidence>
<evidence type="ECO:0000313" key="4">
    <source>
        <dbReference type="EMBL" id="POO51112.1"/>
    </source>
</evidence>
<dbReference type="InterPro" id="IPR029033">
    <property type="entry name" value="His_PPase_superfam"/>
</dbReference>
<dbReference type="GO" id="GO:0005737">
    <property type="term" value="C:cytoplasm"/>
    <property type="evidence" value="ECO:0007669"/>
    <property type="project" value="TreeGrafter"/>
</dbReference>
<feature type="binding site" evidence="2">
    <location>
        <begin position="85"/>
        <end position="88"/>
    </location>
    <ligand>
        <name>substrate</name>
    </ligand>
</feature>
<dbReference type="SUPFAM" id="SSF53254">
    <property type="entry name" value="Phosphoglycerate mutase-like"/>
    <property type="match status" value="1"/>
</dbReference>
<evidence type="ECO:0000256" key="2">
    <source>
        <dbReference type="PIRSR" id="PIRSR613078-2"/>
    </source>
</evidence>
<dbReference type="Gene3D" id="3.40.50.1240">
    <property type="entry name" value="Phosphoglycerate mutase-like"/>
    <property type="match status" value="1"/>
</dbReference>
<name>A0AAE5VP42_9HYPH</name>
<dbReference type="GeneID" id="86879883"/>
<accession>A0AAE5VP42</accession>
<protein>
    <submittedName>
        <fullName evidence="4">Histidine phosphatase family protein</fullName>
        <ecNumber evidence="3">3.1.3.-</ecNumber>
    </submittedName>
</protein>
<evidence type="ECO:0000313" key="6">
    <source>
        <dbReference type="Proteomes" id="UP001277561"/>
    </source>
</evidence>
<dbReference type="PANTHER" id="PTHR48100:SF1">
    <property type="entry name" value="HISTIDINE PHOSPHATASE FAMILY PROTEIN-RELATED"/>
    <property type="match status" value="1"/>
</dbReference>
<dbReference type="Pfam" id="PF00300">
    <property type="entry name" value="His_Phos_1"/>
    <property type="match status" value="1"/>
</dbReference>
<proteinExistence type="predicted"/>
<reference evidence="4 5" key="1">
    <citation type="journal article" date="2018" name="Syst. Appl. Microbiol.">
        <title>Agrobacterium rosae sp. nov., isolated from galls on different agricultural crops.</title>
        <authorList>
            <person name="Kuzmanovic N."/>
            <person name="Pulawska J."/>
            <person name="Smalla K."/>
            <person name="Nesme X."/>
        </authorList>
    </citation>
    <scope>NUCLEOTIDE SEQUENCE [LARGE SCALE GENOMIC DNA]</scope>
    <source>
        <strain evidence="4 5">NCPPB 1650</strain>
    </source>
</reference>
<dbReference type="EC" id="3.1.3.-" evidence="3"/>
<dbReference type="Proteomes" id="UP001277561">
    <property type="component" value="Unassembled WGS sequence"/>
</dbReference>
<dbReference type="GO" id="GO:0016791">
    <property type="term" value="F:phosphatase activity"/>
    <property type="evidence" value="ECO:0007669"/>
    <property type="project" value="TreeGrafter"/>
</dbReference>
<dbReference type="EMBL" id="NXEJ01000006">
    <property type="protein sequence ID" value="POO51112.1"/>
    <property type="molecule type" value="Genomic_DNA"/>
</dbReference>